<gene>
    <name evidence="7" type="ORF">A3783_01145</name>
</gene>
<dbReference type="Pfam" id="PF24568">
    <property type="entry name" value="CC_PcsB"/>
    <property type="match status" value="1"/>
</dbReference>
<dbReference type="EMBL" id="LVVL01000001">
    <property type="protein sequence ID" value="OAN14565.1"/>
    <property type="molecule type" value="Genomic_DNA"/>
</dbReference>
<dbReference type="InterPro" id="IPR050570">
    <property type="entry name" value="Cell_wall_metabolism_enzyme"/>
</dbReference>
<dbReference type="PANTHER" id="PTHR21666:SF289">
    <property type="entry name" value="L-ALA--D-GLU ENDOPEPTIDASE"/>
    <property type="match status" value="1"/>
</dbReference>
<dbReference type="CDD" id="cd12797">
    <property type="entry name" value="M23_peptidase"/>
    <property type="match status" value="1"/>
</dbReference>
<feature type="signal peptide" evidence="4">
    <location>
        <begin position="1"/>
        <end position="23"/>
    </location>
</feature>
<dbReference type="PANTHER" id="PTHR21666">
    <property type="entry name" value="PEPTIDASE-RELATED"/>
    <property type="match status" value="1"/>
</dbReference>
<reference evidence="7 8" key="1">
    <citation type="submission" date="2016-03" db="EMBL/GenBank/DDBJ databases">
        <authorList>
            <person name="Cho S.-Y."/>
            <person name="Lim S."/>
            <person name="Kim H."/>
            <person name="Soh E.H."/>
            <person name="Moon J.S."/>
        </authorList>
    </citation>
    <scope>NUCLEOTIDE SEQUENCE [LARGE SCALE GENOMIC DNA]</scope>
    <source>
        <strain evidence="7 8">KCTC 3810</strain>
    </source>
</reference>
<evidence type="ECO:0000256" key="4">
    <source>
        <dbReference type="SAM" id="SignalP"/>
    </source>
</evidence>
<feature type="domain" description="M23ase beta-sheet core" evidence="5">
    <location>
        <begin position="356"/>
        <end position="451"/>
    </location>
</feature>
<dbReference type="InterPro" id="IPR011055">
    <property type="entry name" value="Dup_hybrid_motif"/>
</dbReference>
<dbReference type="InterPro" id="IPR057309">
    <property type="entry name" value="PcsB_CC"/>
</dbReference>
<evidence type="ECO:0000313" key="8">
    <source>
        <dbReference type="Proteomes" id="UP000078447"/>
    </source>
</evidence>
<evidence type="ECO:0000256" key="2">
    <source>
        <dbReference type="SAM" id="Coils"/>
    </source>
</evidence>
<comment type="caution">
    <text evidence="7">The sequence shown here is derived from an EMBL/GenBank/DDBJ whole genome shotgun (WGS) entry which is preliminary data.</text>
</comment>
<keyword evidence="8" id="KW-1185">Reference proteome</keyword>
<dbReference type="Pfam" id="PF01551">
    <property type="entry name" value="Peptidase_M23"/>
    <property type="match status" value="1"/>
</dbReference>
<organism evidence="7 8">
    <name type="scientific">Exiguobacterium undae</name>
    <dbReference type="NCBI Taxonomy" id="169177"/>
    <lineage>
        <taxon>Bacteria</taxon>
        <taxon>Bacillati</taxon>
        <taxon>Bacillota</taxon>
        <taxon>Bacilli</taxon>
        <taxon>Bacillales</taxon>
        <taxon>Bacillales Family XII. Incertae Sedis</taxon>
        <taxon>Exiguobacterium</taxon>
    </lineage>
</organism>
<dbReference type="Gene3D" id="6.10.250.3150">
    <property type="match status" value="1"/>
</dbReference>
<evidence type="ECO:0000313" key="7">
    <source>
        <dbReference type="EMBL" id="OAN14565.1"/>
    </source>
</evidence>
<dbReference type="Proteomes" id="UP000078447">
    <property type="component" value="Unassembled WGS sequence"/>
</dbReference>
<protein>
    <submittedName>
        <fullName evidence="7">Peptidase M23</fullName>
    </submittedName>
</protein>
<feature type="coiled-coil region" evidence="2">
    <location>
        <begin position="156"/>
        <end position="225"/>
    </location>
</feature>
<feature type="region of interest" description="Disordered" evidence="3">
    <location>
        <begin position="278"/>
        <end position="326"/>
    </location>
</feature>
<keyword evidence="2" id="KW-0175">Coiled coil</keyword>
<dbReference type="InterPro" id="IPR016047">
    <property type="entry name" value="M23ase_b-sheet_dom"/>
</dbReference>
<proteinExistence type="predicted"/>
<evidence type="ECO:0000259" key="6">
    <source>
        <dbReference type="Pfam" id="PF24568"/>
    </source>
</evidence>
<feature type="coiled-coil region" evidence="2">
    <location>
        <begin position="26"/>
        <end position="95"/>
    </location>
</feature>
<dbReference type="SUPFAM" id="SSF51261">
    <property type="entry name" value="Duplicated hybrid motif"/>
    <property type="match status" value="1"/>
</dbReference>
<evidence type="ECO:0000256" key="1">
    <source>
        <dbReference type="ARBA" id="ARBA00022729"/>
    </source>
</evidence>
<feature type="chain" id="PRO_5046876379" evidence="4">
    <location>
        <begin position="24"/>
        <end position="464"/>
    </location>
</feature>
<feature type="domain" description="Peptidoglycan hydrolase PcsB coiled-coil" evidence="6">
    <location>
        <begin position="109"/>
        <end position="175"/>
    </location>
</feature>
<evidence type="ECO:0000259" key="5">
    <source>
        <dbReference type="Pfam" id="PF01551"/>
    </source>
</evidence>
<name>A0ABX2V8N5_9BACL</name>
<dbReference type="RefSeq" id="WP_028105767.1">
    <property type="nucleotide sequence ID" value="NZ_LVVL01000001.1"/>
</dbReference>
<accession>A0ABX2V8N5</accession>
<feature type="compositionally biased region" description="Basic and acidic residues" evidence="3">
    <location>
        <begin position="292"/>
        <end position="305"/>
    </location>
</feature>
<dbReference type="Gene3D" id="2.70.70.10">
    <property type="entry name" value="Glucose Permease (Domain IIA)"/>
    <property type="match status" value="1"/>
</dbReference>
<evidence type="ECO:0000256" key="3">
    <source>
        <dbReference type="SAM" id="MobiDB-lite"/>
    </source>
</evidence>
<keyword evidence="1 4" id="KW-0732">Signal</keyword>
<sequence length="464" mass="50446">MKVRFCSAVLSLALIGSSVSVHATSKEDLLKEQQEVESRLQETERSQNQTSEKLILTKQERKEAQARLDEVNSRLDDLASQIADQQTAVSVAKQELAIVTRAVDQTTFKLHAQEQKIGDRLRSVQRDGDVKYIEVLLDSKDFGDLISRFSTVREIIKQDDGVLNAYQENVKQLSEQKAEQELVLGQLKKEQRKLLILQTRIIAESDIKRTLVVQLNRQVKQLQQEQFTKAEEAEILADQKRLISQQLSDLRAAELRAKQQAKERAAAAAAAEKAAQEQMARDAARAAAAKSDAAKSDAAKSKQTEEPLPVPEATTEASVSSDAGEVGAKPFQLPVTGYVSSPFGPRNNPLTGKPELHTGIDLVNAKGTPIKAAAGGIVLRAGSATGYGNVVMVTHLIDGKVWTTVYAHLDSIAVSAGQTVMPGETVGTLGSTGWSTGPHLHFELHQGEWAVGQPNAVDPAPYIL</sequence>